<dbReference type="InterPro" id="IPR050425">
    <property type="entry name" value="NAD(P)_dehydrat-like"/>
</dbReference>
<keyword evidence="5" id="KW-1185">Reference proteome</keyword>
<name>A0A165TLP5_9APHY</name>
<comment type="similarity">
    <text evidence="2">Belongs to the NAD(P)-dependent epimerase/dehydratase family. Dihydroflavonol-4-reductase subfamily.</text>
</comment>
<evidence type="ECO:0000256" key="2">
    <source>
        <dbReference type="ARBA" id="ARBA00023445"/>
    </source>
</evidence>
<organism evidence="4 5">
    <name type="scientific">Daedalea quercina L-15889</name>
    <dbReference type="NCBI Taxonomy" id="1314783"/>
    <lineage>
        <taxon>Eukaryota</taxon>
        <taxon>Fungi</taxon>
        <taxon>Dikarya</taxon>
        <taxon>Basidiomycota</taxon>
        <taxon>Agaricomycotina</taxon>
        <taxon>Agaricomycetes</taxon>
        <taxon>Polyporales</taxon>
        <taxon>Fomitopsis</taxon>
    </lineage>
</organism>
<dbReference type="PANTHER" id="PTHR10366">
    <property type="entry name" value="NAD DEPENDENT EPIMERASE/DEHYDRATASE"/>
    <property type="match status" value="1"/>
</dbReference>
<gene>
    <name evidence="4" type="ORF">DAEQUDRAFT_808274</name>
</gene>
<proteinExistence type="inferred from homology"/>
<reference evidence="4 5" key="1">
    <citation type="journal article" date="2016" name="Mol. Biol. Evol.">
        <title>Comparative Genomics of Early-Diverging Mushroom-Forming Fungi Provides Insights into the Origins of Lignocellulose Decay Capabilities.</title>
        <authorList>
            <person name="Nagy L.G."/>
            <person name="Riley R."/>
            <person name="Tritt A."/>
            <person name="Adam C."/>
            <person name="Daum C."/>
            <person name="Floudas D."/>
            <person name="Sun H."/>
            <person name="Yadav J.S."/>
            <person name="Pangilinan J."/>
            <person name="Larsson K.H."/>
            <person name="Matsuura K."/>
            <person name="Barry K."/>
            <person name="Labutti K."/>
            <person name="Kuo R."/>
            <person name="Ohm R.A."/>
            <person name="Bhattacharya S.S."/>
            <person name="Shirouzu T."/>
            <person name="Yoshinaga Y."/>
            <person name="Martin F.M."/>
            <person name="Grigoriev I.V."/>
            <person name="Hibbett D.S."/>
        </authorList>
    </citation>
    <scope>NUCLEOTIDE SEQUENCE [LARGE SCALE GENOMIC DNA]</scope>
    <source>
        <strain evidence="4 5">L-15889</strain>
    </source>
</reference>
<evidence type="ECO:0000313" key="5">
    <source>
        <dbReference type="Proteomes" id="UP000076727"/>
    </source>
</evidence>
<feature type="domain" description="NAD-dependent epimerase/dehydratase" evidence="3">
    <location>
        <begin position="9"/>
        <end position="274"/>
    </location>
</feature>
<evidence type="ECO:0000256" key="1">
    <source>
        <dbReference type="ARBA" id="ARBA00023002"/>
    </source>
</evidence>
<dbReference type="Pfam" id="PF01370">
    <property type="entry name" value="Epimerase"/>
    <property type="match status" value="1"/>
</dbReference>
<evidence type="ECO:0000313" key="4">
    <source>
        <dbReference type="EMBL" id="KZT73630.1"/>
    </source>
</evidence>
<dbReference type="InterPro" id="IPR001509">
    <property type="entry name" value="Epimerase_deHydtase"/>
</dbReference>
<dbReference type="Gene3D" id="3.40.50.720">
    <property type="entry name" value="NAD(P)-binding Rossmann-like Domain"/>
    <property type="match status" value="1"/>
</dbReference>
<dbReference type="PANTHER" id="PTHR10366:SF564">
    <property type="entry name" value="STEROL-4-ALPHA-CARBOXYLATE 3-DEHYDROGENASE, DECARBOXYLATING"/>
    <property type="match status" value="1"/>
</dbReference>
<dbReference type="OrthoDB" id="2735536at2759"/>
<evidence type="ECO:0000259" key="3">
    <source>
        <dbReference type="Pfam" id="PF01370"/>
    </source>
</evidence>
<sequence>MPAVTSGKALVTGANGFLATWIIRKLLERGFSVRGTVRSESKIAPLKQVFADFGDKFEVVVVEDITKKGAFDEAVKGVDLIQHPASPVHMNAIEPDEQIVPAVNGTVGVLESALAYGTSVKRVVYTSSCGAVRGVETTTPRRYSEADWNEASVADVRARGRAAGQLSKYQASKVLAERAAWDFVEKHKGSIGWDLVACCPPWIFGPTLQPVKEPEQMNDSMRIWFQATIKGTDDSGIPQEKEFFTKFGMTWIDVRDAAEALIVAGEKEQAAGERIIISNGPWKGQDLLNAARKYYPQVPVGDETYHPATATHLTTFDTSKADRLLGVKYRTLEDSTRDIIEQFKGKGWI</sequence>
<dbReference type="Proteomes" id="UP000076727">
    <property type="component" value="Unassembled WGS sequence"/>
</dbReference>
<dbReference type="STRING" id="1314783.A0A165TLP5"/>
<dbReference type="AlphaFoldDB" id="A0A165TLP5"/>
<protein>
    <submittedName>
        <fullName evidence="4">NAD(P)-binding protein</fullName>
    </submittedName>
</protein>
<keyword evidence="1" id="KW-0560">Oxidoreductase</keyword>
<dbReference type="EMBL" id="KV429036">
    <property type="protein sequence ID" value="KZT73630.1"/>
    <property type="molecule type" value="Genomic_DNA"/>
</dbReference>
<accession>A0A165TLP5</accession>
<dbReference type="GO" id="GO:0016616">
    <property type="term" value="F:oxidoreductase activity, acting on the CH-OH group of donors, NAD or NADP as acceptor"/>
    <property type="evidence" value="ECO:0007669"/>
    <property type="project" value="TreeGrafter"/>
</dbReference>
<dbReference type="SUPFAM" id="SSF51735">
    <property type="entry name" value="NAD(P)-binding Rossmann-fold domains"/>
    <property type="match status" value="1"/>
</dbReference>
<dbReference type="InterPro" id="IPR036291">
    <property type="entry name" value="NAD(P)-bd_dom_sf"/>
</dbReference>